<reference evidence="2 3" key="1">
    <citation type="journal article" date="2021" name="Elife">
        <title>Chloroplast acquisition without the gene transfer in kleptoplastic sea slugs, Plakobranchus ocellatus.</title>
        <authorList>
            <person name="Maeda T."/>
            <person name="Takahashi S."/>
            <person name="Yoshida T."/>
            <person name="Shimamura S."/>
            <person name="Takaki Y."/>
            <person name="Nagai Y."/>
            <person name="Toyoda A."/>
            <person name="Suzuki Y."/>
            <person name="Arimoto A."/>
            <person name="Ishii H."/>
            <person name="Satoh N."/>
            <person name="Nishiyama T."/>
            <person name="Hasebe M."/>
            <person name="Maruyama T."/>
            <person name="Minagawa J."/>
            <person name="Obokata J."/>
            <person name="Shigenobu S."/>
        </authorList>
    </citation>
    <scope>NUCLEOTIDE SEQUENCE [LARGE SCALE GENOMIC DNA]</scope>
</reference>
<protein>
    <submittedName>
        <fullName evidence="2">Uncharacterized protein</fullName>
    </submittedName>
</protein>
<sequence>MRNDDDDDDEDDGDDDDDDVDDDDDDGDDDGDDNVDDDDDGDDEANMFSGSYWTITPKLGFVKIASVFEVQTSLKFENTITLSIDYFLMQRYLAPDTAKACSMTIQKSLHCTVTVDRPRALDTRRVQLGYPM</sequence>
<gene>
    <name evidence="2" type="ORF">ElyMa_004628900</name>
</gene>
<dbReference type="Proteomes" id="UP000762676">
    <property type="component" value="Unassembled WGS sequence"/>
</dbReference>
<evidence type="ECO:0000256" key="1">
    <source>
        <dbReference type="SAM" id="MobiDB-lite"/>
    </source>
</evidence>
<comment type="caution">
    <text evidence="2">The sequence shown here is derived from an EMBL/GenBank/DDBJ whole genome shotgun (WGS) entry which is preliminary data.</text>
</comment>
<feature type="compositionally biased region" description="Acidic residues" evidence="1">
    <location>
        <begin position="1"/>
        <end position="45"/>
    </location>
</feature>
<dbReference type="EMBL" id="BMAT01009287">
    <property type="protein sequence ID" value="GFS03320.1"/>
    <property type="molecule type" value="Genomic_DNA"/>
</dbReference>
<feature type="region of interest" description="Disordered" evidence="1">
    <location>
        <begin position="1"/>
        <end position="48"/>
    </location>
</feature>
<evidence type="ECO:0000313" key="2">
    <source>
        <dbReference type="EMBL" id="GFS03320.1"/>
    </source>
</evidence>
<proteinExistence type="predicted"/>
<name>A0AAV4I021_9GAST</name>
<keyword evidence="3" id="KW-1185">Reference proteome</keyword>
<dbReference type="AlphaFoldDB" id="A0AAV4I021"/>
<organism evidence="2 3">
    <name type="scientific">Elysia marginata</name>
    <dbReference type="NCBI Taxonomy" id="1093978"/>
    <lineage>
        <taxon>Eukaryota</taxon>
        <taxon>Metazoa</taxon>
        <taxon>Spiralia</taxon>
        <taxon>Lophotrochozoa</taxon>
        <taxon>Mollusca</taxon>
        <taxon>Gastropoda</taxon>
        <taxon>Heterobranchia</taxon>
        <taxon>Euthyneura</taxon>
        <taxon>Panpulmonata</taxon>
        <taxon>Sacoglossa</taxon>
        <taxon>Placobranchoidea</taxon>
        <taxon>Plakobranchidae</taxon>
        <taxon>Elysia</taxon>
    </lineage>
</organism>
<accession>A0AAV4I021</accession>
<evidence type="ECO:0000313" key="3">
    <source>
        <dbReference type="Proteomes" id="UP000762676"/>
    </source>
</evidence>